<dbReference type="InterPro" id="IPR003609">
    <property type="entry name" value="Pan_app"/>
</dbReference>
<feature type="domain" description="Apple" evidence="3">
    <location>
        <begin position="560"/>
        <end position="591"/>
    </location>
</feature>
<feature type="region of interest" description="Disordered" evidence="1">
    <location>
        <begin position="247"/>
        <end position="275"/>
    </location>
</feature>
<proteinExistence type="predicted"/>
<feature type="chain" id="PRO_5032977675" description="Apple domain-containing protein" evidence="2">
    <location>
        <begin position="20"/>
        <end position="972"/>
    </location>
</feature>
<feature type="domain" description="Apple" evidence="3">
    <location>
        <begin position="302"/>
        <end position="333"/>
    </location>
</feature>
<feature type="domain" description="Apple" evidence="3">
    <location>
        <begin position="672"/>
        <end position="696"/>
    </location>
</feature>
<keyword evidence="5" id="KW-1185">Reference proteome</keyword>
<feature type="domain" description="Apple" evidence="3">
    <location>
        <begin position="392"/>
        <end position="428"/>
    </location>
</feature>
<gene>
    <name evidence="4" type="ORF">SNAT2548_LOCUS12152</name>
</gene>
<evidence type="ECO:0000256" key="1">
    <source>
        <dbReference type="SAM" id="MobiDB-lite"/>
    </source>
</evidence>
<evidence type="ECO:0000259" key="3">
    <source>
        <dbReference type="Pfam" id="PF14295"/>
    </source>
</evidence>
<feature type="compositionally biased region" description="Low complexity" evidence="1">
    <location>
        <begin position="247"/>
        <end position="271"/>
    </location>
</feature>
<organism evidence="4 5">
    <name type="scientific">Symbiodinium natans</name>
    <dbReference type="NCBI Taxonomy" id="878477"/>
    <lineage>
        <taxon>Eukaryota</taxon>
        <taxon>Sar</taxon>
        <taxon>Alveolata</taxon>
        <taxon>Dinophyceae</taxon>
        <taxon>Suessiales</taxon>
        <taxon>Symbiodiniaceae</taxon>
        <taxon>Symbiodinium</taxon>
    </lineage>
</organism>
<sequence>MMHFSLFLLPMAMAAIALAATPSPDACEARAPSMLQVGQTAKHEIVLSSVVYATPGKGKVWQDEGEDKGSVSFDKSTSPDDGTPGACAAACDSTPGCNGFAKCHGWRGTCWLKHKTFDGPIADEPTKNVWGCTSFYATGEESGGGTETTTTTTAPGDGVYLTPGSGLVWTDEGDDKGSAYIPWGQRGDSTFCAGACDSTPGCNGFAQCGSTCWLKHKTFDGPIADEPTKNVWGCTSYYYAGAAAGQDADSTTTSTTMSTTTPTTPPTTTTTPTPPTTVYETLGKDLVFADQGAPVSLPIPFFSSGECAAHCDAVALCNSFVKCGDGQGTCWLKFRAFMGPSADEATQSGFACTSFYAPGKEVIYKTPGKDIVWLDEGTDKGMWAEDLSGSPDDGTPGACAKACETNEGCNGFTKCHSVSGGVVTCYMKHKTFFHGPAQALGVRVAILNTGRSGENRASSANSGSIPGSVSGFLAPEAVMMHFSLFLLPMAMAAIALAATPSPDACEARAPSMLQVGQTAKHEIVISSVVYATPGKGKVWQDEGENKGSVSFDKSTSPDDGTPGACAAACDSTPGCNGFAKCHGWRGTCWLKHKTFDGPIADEPTKNVWGCTSFYATGEESGGGTETTTTTTTTTAPRDGVYLTPGSGLVWTDEGDDKGSAYIPWGQLGDSTFCAGACDSTPGCNGFAQCGSTCWLKHKTFDGPIADEPTKNVWGCTSYYYAGAAAGQDADTTTTTTPTPPPTVYETPGKDLVFVDQGAGIHMTWFSSSPDDGTPGECAAQCDATANCNSFTKCTARDGSGQCWLKFKAFMGPSAGEATKSGFCTSFYAPGKEVIYKTPGKELVWVDEGTDKGMSDFKLSQSPDDGTVSTPGACALACENRRSIGCNGFAKCVEFDSCRTCGVGTVKCWLKHKTFSGPVVEEATTKAPAIAGVCTSFYREASRFITEVEGVWVGSPIPGSLNPGGLRTSEVLY</sequence>
<dbReference type="Proteomes" id="UP000604046">
    <property type="component" value="Unassembled WGS sequence"/>
</dbReference>
<accession>A0A812LZ06</accession>
<evidence type="ECO:0000313" key="4">
    <source>
        <dbReference type="EMBL" id="CAE7249440.1"/>
    </source>
</evidence>
<dbReference type="Pfam" id="PF14295">
    <property type="entry name" value="PAN_4"/>
    <property type="match status" value="7"/>
</dbReference>
<evidence type="ECO:0000313" key="5">
    <source>
        <dbReference type="Proteomes" id="UP000604046"/>
    </source>
</evidence>
<feature type="compositionally biased region" description="Low complexity" evidence="1">
    <location>
        <begin position="625"/>
        <end position="634"/>
    </location>
</feature>
<keyword evidence="2" id="KW-0732">Signal</keyword>
<dbReference type="EMBL" id="CAJNDS010001147">
    <property type="protein sequence ID" value="CAE7249440.1"/>
    <property type="molecule type" value="Genomic_DNA"/>
</dbReference>
<name>A0A812LZ06_9DINO</name>
<dbReference type="AlphaFoldDB" id="A0A812LZ06"/>
<reference evidence="4" key="1">
    <citation type="submission" date="2021-02" db="EMBL/GenBank/DDBJ databases">
        <authorList>
            <person name="Dougan E. K."/>
            <person name="Rhodes N."/>
            <person name="Thang M."/>
            <person name="Chan C."/>
        </authorList>
    </citation>
    <scope>NUCLEOTIDE SEQUENCE</scope>
</reference>
<feature type="domain" description="Apple" evidence="3">
    <location>
        <begin position="82"/>
        <end position="113"/>
    </location>
</feature>
<comment type="caution">
    <text evidence="4">The sequence shown here is derived from an EMBL/GenBank/DDBJ whole genome shotgun (WGS) entry which is preliminary data.</text>
</comment>
<evidence type="ECO:0000256" key="2">
    <source>
        <dbReference type="SAM" id="SignalP"/>
    </source>
</evidence>
<feature type="signal peptide" evidence="2">
    <location>
        <begin position="1"/>
        <end position="19"/>
    </location>
</feature>
<feature type="region of interest" description="Disordered" evidence="1">
    <location>
        <begin position="58"/>
        <end position="84"/>
    </location>
</feature>
<feature type="domain" description="Apple" evidence="3">
    <location>
        <begin position="189"/>
        <end position="215"/>
    </location>
</feature>
<feature type="domain" description="Apple" evidence="3">
    <location>
        <begin position="770"/>
        <end position="805"/>
    </location>
</feature>
<feature type="region of interest" description="Disordered" evidence="1">
    <location>
        <begin position="618"/>
        <end position="638"/>
    </location>
</feature>
<protein>
    <recommendedName>
        <fullName evidence="3">Apple domain-containing protein</fullName>
    </recommendedName>
</protein>